<evidence type="ECO:0000313" key="10">
    <source>
        <dbReference type="EMBL" id="KAF0299612.1"/>
    </source>
</evidence>
<dbReference type="AlphaFoldDB" id="A0A6A4W9J2"/>
<dbReference type="SUPFAM" id="SSF54373">
    <property type="entry name" value="FAD-linked reductases, C-terminal domain"/>
    <property type="match status" value="1"/>
</dbReference>
<keyword evidence="11" id="KW-1185">Reference proteome</keyword>
<evidence type="ECO:0000256" key="8">
    <source>
        <dbReference type="SAM" id="MobiDB-lite"/>
    </source>
</evidence>
<dbReference type="EMBL" id="VIIS01001347">
    <property type="protein sequence ID" value="KAF0299612.1"/>
    <property type="molecule type" value="Genomic_DNA"/>
</dbReference>
<organism evidence="10 11">
    <name type="scientific">Amphibalanus amphitrite</name>
    <name type="common">Striped barnacle</name>
    <name type="synonym">Balanus amphitrite</name>
    <dbReference type="NCBI Taxonomy" id="1232801"/>
    <lineage>
        <taxon>Eukaryota</taxon>
        <taxon>Metazoa</taxon>
        <taxon>Ecdysozoa</taxon>
        <taxon>Arthropoda</taxon>
        <taxon>Crustacea</taxon>
        <taxon>Multicrustacea</taxon>
        <taxon>Cirripedia</taxon>
        <taxon>Thoracica</taxon>
        <taxon>Thoracicalcarea</taxon>
        <taxon>Balanomorpha</taxon>
        <taxon>Balanoidea</taxon>
        <taxon>Balanidae</taxon>
        <taxon>Amphibalaninae</taxon>
        <taxon>Amphibalanus</taxon>
    </lineage>
</organism>
<evidence type="ECO:0000256" key="2">
    <source>
        <dbReference type="ARBA" id="ARBA00004496"/>
    </source>
</evidence>
<dbReference type="Proteomes" id="UP000440578">
    <property type="component" value="Unassembled WGS sequence"/>
</dbReference>
<feature type="domain" description="Amine oxidase" evidence="9">
    <location>
        <begin position="15"/>
        <end position="419"/>
    </location>
</feature>
<dbReference type="Gene3D" id="3.50.50.60">
    <property type="entry name" value="FAD/NAD(P)-binding domain"/>
    <property type="match status" value="1"/>
</dbReference>
<evidence type="ECO:0000256" key="3">
    <source>
        <dbReference type="ARBA" id="ARBA00005995"/>
    </source>
</evidence>
<proteinExistence type="inferred from homology"/>
<comment type="caution">
    <text evidence="10">The sequence shown here is derived from an EMBL/GenBank/DDBJ whole genome shotgun (WGS) entry which is preliminary data.</text>
</comment>
<gene>
    <name evidence="10" type="primary">SMOX</name>
    <name evidence="10" type="ORF">FJT64_027696</name>
</gene>
<dbReference type="SUPFAM" id="SSF51905">
    <property type="entry name" value="FAD/NAD(P)-binding domain"/>
    <property type="match status" value="1"/>
</dbReference>
<dbReference type="InterPro" id="IPR050281">
    <property type="entry name" value="Flavin_monoamine_oxidase"/>
</dbReference>
<evidence type="ECO:0000259" key="9">
    <source>
        <dbReference type="Pfam" id="PF01593"/>
    </source>
</evidence>
<dbReference type="InterPro" id="IPR002937">
    <property type="entry name" value="Amino_oxidase"/>
</dbReference>
<keyword evidence="6" id="KW-0274">FAD</keyword>
<sequence length="460" mass="50937">MYNPALPIPTDQLKLQLGAMWIHGVLGNPIYELAVRSGLIKSIQDQPVHSLMACREDGRPIPFHIVQEVYDAYEQFMDRCVEYFLCKYEPPDGVRSVGEHIRLEVDLYLAGLPERERDVRRLLFEYLLKREAVIAGAHSMDEVDLLECGTYCDLPGGNILLPEGYSSILGPLRQGVPPETLLLGHPVSRVSWSARPDRVTVTCESGRRLSAEHVVCTVPLGVLKERSERLFEPPLPAARTAAIQRLGFGTANKIFLEYDRPFLPANVTELLLAWGPTDPSQPVAQRWQRKIYSFSKMSETLLLAWVVGEEAVHMETLPMDEVGRVCTEVLATFLDDPCVPRPKRTVCSGWKSQPYSRGSYSFIKTGSTQADIYTVGSPILAEDGKTPRLLFAGEHCHPSFYSTVHGAYLTGRSAVQQILSATAAADDGRPAAAADEPPTLHQPDEDATDLSAWLAGIDLT</sequence>
<protein>
    <submittedName>
        <fullName evidence="10">Spermine oxidase</fullName>
    </submittedName>
</protein>
<dbReference type="InterPro" id="IPR036188">
    <property type="entry name" value="FAD/NAD-bd_sf"/>
</dbReference>
<dbReference type="PANTHER" id="PTHR10742">
    <property type="entry name" value="FLAVIN MONOAMINE OXIDASE"/>
    <property type="match status" value="1"/>
</dbReference>
<evidence type="ECO:0000256" key="6">
    <source>
        <dbReference type="ARBA" id="ARBA00022827"/>
    </source>
</evidence>
<feature type="region of interest" description="Disordered" evidence="8">
    <location>
        <begin position="426"/>
        <end position="447"/>
    </location>
</feature>
<dbReference type="GO" id="GO:0046592">
    <property type="term" value="F:polyamine oxidase activity"/>
    <property type="evidence" value="ECO:0007669"/>
    <property type="project" value="TreeGrafter"/>
</dbReference>
<evidence type="ECO:0000256" key="5">
    <source>
        <dbReference type="ARBA" id="ARBA00022630"/>
    </source>
</evidence>
<dbReference type="Pfam" id="PF01593">
    <property type="entry name" value="Amino_oxidase"/>
    <property type="match status" value="1"/>
</dbReference>
<evidence type="ECO:0000256" key="7">
    <source>
        <dbReference type="ARBA" id="ARBA00023002"/>
    </source>
</evidence>
<dbReference type="OrthoDB" id="2019015at2759"/>
<dbReference type="GO" id="GO:0005737">
    <property type="term" value="C:cytoplasm"/>
    <property type="evidence" value="ECO:0007669"/>
    <property type="project" value="UniProtKB-SubCell"/>
</dbReference>
<dbReference type="PANTHER" id="PTHR10742:SF405">
    <property type="entry name" value="PEROXISOMAL N(1)-ACETYL-SPERMINE_SPERMIDINE OXIDASE"/>
    <property type="match status" value="1"/>
</dbReference>
<accession>A0A6A4W9J2</accession>
<keyword evidence="5" id="KW-0285">Flavoprotein</keyword>
<comment type="cofactor">
    <cofactor evidence="1">
        <name>FAD</name>
        <dbReference type="ChEBI" id="CHEBI:57692"/>
    </cofactor>
</comment>
<dbReference type="Gene3D" id="3.90.660.10">
    <property type="match status" value="1"/>
</dbReference>
<feature type="compositionally biased region" description="Low complexity" evidence="8">
    <location>
        <begin position="426"/>
        <end position="437"/>
    </location>
</feature>
<comment type="similarity">
    <text evidence="3">Belongs to the flavin monoamine oxidase family.</text>
</comment>
<evidence type="ECO:0000256" key="1">
    <source>
        <dbReference type="ARBA" id="ARBA00001974"/>
    </source>
</evidence>
<keyword evidence="7" id="KW-0560">Oxidoreductase</keyword>
<evidence type="ECO:0000256" key="4">
    <source>
        <dbReference type="ARBA" id="ARBA00022490"/>
    </source>
</evidence>
<evidence type="ECO:0000313" key="11">
    <source>
        <dbReference type="Proteomes" id="UP000440578"/>
    </source>
</evidence>
<comment type="subcellular location">
    <subcellularLocation>
        <location evidence="2">Cytoplasm</location>
    </subcellularLocation>
</comment>
<reference evidence="10 11" key="1">
    <citation type="submission" date="2019-07" db="EMBL/GenBank/DDBJ databases">
        <title>Draft genome assembly of a fouling barnacle, Amphibalanus amphitrite (Darwin, 1854): The first reference genome for Thecostraca.</title>
        <authorList>
            <person name="Kim W."/>
        </authorList>
    </citation>
    <scope>NUCLEOTIDE SEQUENCE [LARGE SCALE GENOMIC DNA]</scope>
    <source>
        <strain evidence="10">SNU_AA5</strain>
        <tissue evidence="10">Soma without cirri and trophi</tissue>
    </source>
</reference>
<name>A0A6A4W9J2_AMPAM</name>
<keyword evidence="4" id="KW-0963">Cytoplasm</keyword>